<dbReference type="EMBL" id="DF820472">
    <property type="protein sequence ID" value="GAK60329.1"/>
    <property type="molecule type" value="Genomic_DNA"/>
</dbReference>
<protein>
    <submittedName>
        <fullName evidence="2">Uncharacterized protein</fullName>
    </submittedName>
</protein>
<keyword evidence="3" id="KW-1185">Reference proteome</keyword>
<reference evidence="2" key="1">
    <citation type="journal article" date="2015" name="PeerJ">
        <title>First genomic representation of candidate bacterial phylum KSB3 points to enhanced environmental sensing as a trigger of wastewater bulking.</title>
        <authorList>
            <person name="Sekiguchi Y."/>
            <person name="Ohashi A."/>
            <person name="Parks D.H."/>
            <person name="Yamauchi T."/>
            <person name="Tyson G.W."/>
            <person name="Hugenholtz P."/>
        </authorList>
    </citation>
    <scope>NUCLEOTIDE SEQUENCE [LARGE SCALE GENOMIC DNA]</scope>
</reference>
<name>A0A081C6X4_VECG1</name>
<sequence>MVKHKKYVIFIIFLATGIGIAAILYAFTNQTYQVKQRFASVAKWVAKDGDEPNLAAARKIQQFMSVLAETCRVKDPSSGVFREISGRETAQKAVLARNEYRSISLKFHDLEIAFPEKNMAKAITTARIAGTSGGGELYTATYELECTLHKTDEGWVFHTIEIVELLEK</sequence>
<dbReference type="HOGENOM" id="CLU_1583294_0_0_0"/>
<dbReference type="eggNOG" id="ENOG502ZFTW">
    <property type="taxonomic scope" value="Bacteria"/>
</dbReference>
<evidence type="ECO:0000313" key="3">
    <source>
        <dbReference type="Proteomes" id="UP000030661"/>
    </source>
</evidence>
<gene>
    <name evidence="2" type="ORF">U27_00220</name>
</gene>
<dbReference type="AlphaFoldDB" id="A0A081C6X4"/>
<dbReference type="InterPro" id="IPR032710">
    <property type="entry name" value="NTF2-like_dom_sf"/>
</dbReference>
<evidence type="ECO:0000256" key="1">
    <source>
        <dbReference type="SAM" id="Phobius"/>
    </source>
</evidence>
<dbReference type="STRING" id="1499967.U27_00220"/>
<proteinExistence type="predicted"/>
<accession>A0A081C6X4</accession>
<keyword evidence="1" id="KW-0472">Membrane</keyword>
<organism evidence="2">
    <name type="scientific">Vecturithrix granuli</name>
    <dbReference type="NCBI Taxonomy" id="1499967"/>
    <lineage>
        <taxon>Bacteria</taxon>
        <taxon>Candidatus Moduliflexota</taxon>
        <taxon>Candidatus Vecturitrichia</taxon>
        <taxon>Candidatus Vecturitrichales</taxon>
        <taxon>Candidatus Vecturitrichaceae</taxon>
        <taxon>Candidatus Vecturithrix</taxon>
    </lineage>
</organism>
<evidence type="ECO:0000313" key="2">
    <source>
        <dbReference type="EMBL" id="GAK60329.1"/>
    </source>
</evidence>
<keyword evidence="1" id="KW-1133">Transmembrane helix</keyword>
<dbReference type="SUPFAM" id="SSF54427">
    <property type="entry name" value="NTF2-like"/>
    <property type="match status" value="1"/>
</dbReference>
<keyword evidence="1" id="KW-0812">Transmembrane</keyword>
<dbReference type="Proteomes" id="UP000030661">
    <property type="component" value="Unassembled WGS sequence"/>
</dbReference>
<feature type="transmembrane region" description="Helical" evidence="1">
    <location>
        <begin position="7"/>
        <end position="27"/>
    </location>
</feature>